<feature type="region of interest" description="Disordered" evidence="1">
    <location>
        <begin position="59"/>
        <end position="96"/>
    </location>
</feature>
<dbReference type="InterPro" id="IPR029063">
    <property type="entry name" value="SAM-dependent_MTases_sf"/>
</dbReference>
<dbReference type="InterPro" id="IPR019410">
    <property type="entry name" value="Methyltransf_16"/>
</dbReference>
<dbReference type="KEGG" id="acan:ACA1_183580"/>
<organism evidence="2 3">
    <name type="scientific">Acanthamoeba castellanii (strain ATCC 30010 / Neff)</name>
    <dbReference type="NCBI Taxonomy" id="1257118"/>
    <lineage>
        <taxon>Eukaryota</taxon>
        <taxon>Amoebozoa</taxon>
        <taxon>Discosea</taxon>
        <taxon>Longamoebia</taxon>
        <taxon>Centramoebida</taxon>
        <taxon>Acanthamoebidae</taxon>
        <taxon>Acanthamoeba</taxon>
    </lineage>
</organism>
<accession>L8H851</accession>
<dbReference type="VEuPathDB" id="AmoebaDB:ACA1_183580"/>
<sequence>MEVVPSPSPTVLEDPPLVPQAEAKVANIDEVVDIWDDCHLYEHRLLTYRSSLPRHALTPLADQQSQEDDENREVAEASKIDPTSSTSATGGDDHQELQPAREDVGELLTIELYQHQTSFRALNTVGLTVWKSSVALARFLEELWRQEGPSFLVGKRVIELGSGCGLTGILATLLGGHTTFTDMESVLLWTNRNVEHNLDPFKHTYRLKELHWGRTELAAFQPGFDIVLGADLIYSPKVVMALLNTLHGVSRPDSRVLVAFENHNPTATKLFLAHLPRYFDTVLRKDDIESVEGDAFQNFLHDYSDDTDSDYDSD</sequence>
<dbReference type="SUPFAM" id="SSF53335">
    <property type="entry name" value="S-adenosyl-L-methionine-dependent methyltransferases"/>
    <property type="match status" value="1"/>
</dbReference>
<dbReference type="EMBL" id="KB007904">
    <property type="protein sequence ID" value="ELR21422.1"/>
    <property type="molecule type" value="Genomic_DNA"/>
</dbReference>
<evidence type="ECO:0000313" key="2">
    <source>
        <dbReference type="EMBL" id="ELR21422.1"/>
    </source>
</evidence>
<dbReference type="AlphaFoldDB" id="L8H851"/>
<dbReference type="PANTHER" id="PTHR14614">
    <property type="entry name" value="HEPATOCELLULAR CARCINOMA-ASSOCIATED ANTIGEN"/>
    <property type="match status" value="1"/>
</dbReference>
<evidence type="ECO:0000313" key="3">
    <source>
        <dbReference type="Proteomes" id="UP000011083"/>
    </source>
</evidence>
<protein>
    <submittedName>
        <fullName evidence="2">Uncharacterized protein</fullName>
    </submittedName>
</protein>
<dbReference type="Gene3D" id="3.40.50.150">
    <property type="entry name" value="Vaccinia Virus protein VP39"/>
    <property type="match status" value="1"/>
</dbReference>
<reference evidence="2 3" key="1">
    <citation type="journal article" date="2013" name="Genome Biol.">
        <title>Genome of Acanthamoeba castellanii highlights extensive lateral gene transfer and early evolution of tyrosine kinase signaling.</title>
        <authorList>
            <person name="Clarke M."/>
            <person name="Lohan A.J."/>
            <person name="Liu B."/>
            <person name="Lagkouvardos I."/>
            <person name="Roy S."/>
            <person name="Zafar N."/>
            <person name="Bertelli C."/>
            <person name="Schilde C."/>
            <person name="Kianianmomeni A."/>
            <person name="Burglin T.R."/>
            <person name="Frech C."/>
            <person name="Turcotte B."/>
            <person name="Kopec K.O."/>
            <person name="Synnott J.M."/>
            <person name="Choo C."/>
            <person name="Paponov I."/>
            <person name="Finkler A."/>
            <person name="Soon Heng Tan C."/>
            <person name="Hutchins A.P."/>
            <person name="Weinmeier T."/>
            <person name="Rattei T."/>
            <person name="Chu J.S."/>
            <person name="Gimenez G."/>
            <person name="Irimia M."/>
            <person name="Rigden D.J."/>
            <person name="Fitzpatrick D.A."/>
            <person name="Lorenzo-Morales J."/>
            <person name="Bateman A."/>
            <person name="Chiu C.H."/>
            <person name="Tang P."/>
            <person name="Hegemann P."/>
            <person name="Fromm H."/>
            <person name="Raoult D."/>
            <person name="Greub G."/>
            <person name="Miranda-Saavedra D."/>
            <person name="Chen N."/>
            <person name="Nash P."/>
            <person name="Ginger M.L."/>
            <person name="Horn M."/>
            <person name="Schaap P."/>
            <person name="Caler L."/>
            <person name="Loftus B."/>
        </authorList>
    </citation>
    <scope>NUCLEOTIDE SEQUENCE [LARGE SCALE GENOMIC DNA]</scope>
    <source>
        <strain evidence="2 3">Neff</strain>
    </source>
</reference>
<dbReference type="GeneID" id="14922316"/>
<evidence type="ECO:0000256" key="1">
    <source>
        <dbReference type="SAM" id="MobiDB-lite"/>
    </source>
</evidence>
<dbReference type="Proteomes" id="UP000011083">
    <property type="component" value="Unassembled WGS sequence"/>
</dbReference>
<dbReference type="PANTHER" id="PTHR14614:SF109">
    <property type="entry name" value="RIBOSOMAL LYSINE N-METHYLTRANSFERASE 5"/>
    <property type="match status" value="1"/>
</dbReference>
<proteinExistence type="predicted"/>
<keyword evidence="3" id="KW-1185">Reference proteome</keyword>
<dbReference type="OrthoDB" id="46564at2759"/>
<gene>
    <name evidence="2" type="ORF">ACA1_183580</name>
</gene>
<dbReference type="RefSeq" id="XP_004345966.1">
    <property type="nucleotide sequence ID" value="XM_004345916.1"/>
</dbReference>
<name>L8H851_ACACF</name>
<dbReference type="Pfam" id="PF10294">
    <property type="entry name" value="Methyltransf_16"/>
    <property type="match status" value="1"/>
</dbReference>